<comment type="caution">
    <text evidence="1">The sequence shown here is derived from an EMBL/GenBank/DDBJ whole genome shotgun (WGS) entry which is preliminary data.</text>
</comment>
<dbReference type="SUPFAM" id="SSF54611">
    <property type="entry name" value="SecB-like"/>
    <property type="match status" value="1"/>
</dbReference>
<gene>
    <name evidence="1" type="ORF">BN11_290004</name>
</gene>
<dbReference type="STRING" id="1193182.BN11_290004"/>
<reference evidence="1 2" key="1">
    <citation type="journal article" date="2013" name="ISME J.">
        <title>A metabolic model for members of the genus Tetrasphaera involved in enhanced biological phosphorus removal.</title>
        <authorList>
            <person name="Kristiansen R."/>
            <person name="Nguyen H.T.T."/>
            <person name="Saunders A.M."/>
            <person name="Nielsen J.L."/>
            <person name="Wimmer R."/>
            <person name="Le V.Q."/>
            <person name="McIlroy S.J."/>
            <person name="Petrovski S."/>
            <person name="Seviour R.J."/>
            <person name="Calteau A."/>
            <person name="Nielsen K.L."/>
            <person name="Nielsen P.H."/>
        </authorList>
    </citation>
    <scope>NUCLEOTIDE SEQUENCE [LARGE SCALE GENOMIC DNA]</scope>
    <source>
        <strain evidence="1 2">Ben110</strain>
    </source>
</reference>
<dbReference type="RefSeq" id="WP_048694330.1">
    <property type="nucleotide sequence ID" value="NZ_HG764815.1"/>
</dbReference>
<name>W6JXR2_9MICO</name>
<dbReference type="AlphaFoldDB" id="W6JXR2"/>
<organism evidence="1 2">
    <name type="scientific">Nostocoides australiense Ben110</name>
    <dbReference type="NCBI Taxonomy" id="1193182"/>
    <lineage>
        <taxon>Bacteria</taxon>
        <taxon>Bacillati</taxon>
        <taxon>Actinomycetota</taxon>
        <taxon>Actinomycetes</taxon>
        <taxon>Micrococcales</taxon>
        <taxon>Intrasporangiaceae</taxon>
        <taxon>Nostocoides</taxon>
    </lineage>
</organism>
<dbReference type="OrthoDB" id="5197361at2"/>
<dbReference type="Proteomes" id="UP000035763">
    <property type="component" value="Unassembled WGS sequence"/>
</dbReference>
<evidence type="ECO:0008006" key="3">
    <source>
        <dbReference type="Google" id="ProtNLM"/>
    </source>
</evidence>
<accession>W6JXR2</accession>
<evidence type="ECO:0000313" key="1">
    <source>
        <dbReference type="EMBL" id="CCH73526.1"/>
    </source>
</evidence>
<dbReference type="EMBL" id="CAJA01000212">
    <property type="protein sequence ID" value="CCH73526.1"/>
    <property type="molecule type" value="Genomic_DNA"/>
</dbReference>
<keyword evidence="2" id="KW-1185">Reference proteome</keyword>
<evidence type="ECO:0000313" key="2">
    <source>
        <dbReference type="Proteomes" id="UP000035763"/>
    </source>
</evidence>
<dbReference type="InterPro" id="IPR035958">
    <property type="entry name" value="SecB-like_sf"/>
</dbReference>
<dbReference type="Gene3D" id="3.10.420.10">
    <property type="entry name" value="SecB-like"/>
    <property type="match status" value="1"/>
</dbReference>
<protein>
    <recommendedName>
        <fullName evidence="3">Preprotein translocase subunit SecB</fullName>
    </recommendedName>
</protein>
<proteinExistence type="predicted"/>
<sequence>MVDLNELRNLAARVAASADLVDVRLFHLDLTLERVPVKGHALSYSFDSVVEVQESNDQSTALLVDGSYDVTLRQGDTDAHAEEGSDADEVIAYLKIQLAALYEIHEDAPEEFADEELDAFAQTTGLLTLHPYVRELVASMTSRMGLPALHLGTVRINLDKRNDDD</sequence>